<sequence length="83" mass="9285">MDSFDEPKAPRGSWVILDLNSSKANRSVPLPTTSEALTPRISGIRMAWKLKQNTRTAYATKKEQGQGTLMLMLNGKFLSRSCR</sequence>
<name>A0A067DH55_CITSI</name>
<accession>A0A067DH55</accession>
<keyword evidence="2" id="KW-1185">Reference proteome</keyword>
<gene>
    <name evidence="1" type="ORF">CISIN_1g034799mg</name>
</gene>
<protein>
    <submittedName>
        <fullName evidence="1">Uncharacterized protein</fullName>
    </submittedName>
</protein>
<dbReference type="Proteomes" id="UP000027120">
    <property type="component" value="Unassembled WGS sequence"/>
</dbReference>
<evidence type="ECO:0000313" key="1">
    <source>
        <dbReference type="EMBL" id="KDO38342.1"/>
    </source>
</evidence>
<proteinExistence type="predicted"/>
<dbReference type="EMBL" id="KK788236">
    <property type="protein sequence ID" value="KDO38342.1"/>
    <property type="molecule type" value="Genomic_DNA"/>
</dbReference>
<reference evidence="1 2" key="1">
    <citation type="submission" date="2014-04" db="EMBL/GenBank/DDBJ databases">
        <authorList>
            <consortium name="International Citrus Genome Consortium"/>
            <person name="Gmitter F."/>
            <person name="Chen C."/>
            <person name="Farmerie W."/>
            <person name="Harkins T."/>
            <person name="Desany B."/>
            <person name="Mohiuddin M."/>
            <person name="Kodira C."/>
            <person name="Borodovsky M."/>
            <person name="Lomsadze A."/>
            <person name="Burns P."/>
            <person name="Jenkins J."/>
            <person name="Prochnik S."/>
            <person name="Shu S."/>
            <person name="Chapman J."/>
            <person name="Pitluck S."/>
            <person name="Schmutz J."/>
            <person name="Rokhsar D."/>
        </authorList>
    </citation>
    <scope>NUCLEOTIDE SEQUENCE</scope>
</reference>
<organism evidence="1 2">
    <name type="scientific">Citrus sinensis</name>
    <name type="common">Sweet orange</name>
    <name type="synonym">Citrus aurantium var. sinensis</name>
    <dbReference type="NCBI Taxonomy" id="2711"/>
    <lineage>
        <taxon>Eukaryota</taxon>
        <taxon>Viridiplantae</taxon>
        <taxon>Streptophyta</taxon>
        <taxon>Embryophyta</taxon>
        <taxon>Tracheophyta</taxon>
        <taxon>Spermatophyta</taxon>
        <taxon>Magnoliopsida</taxon>
        <taxon>eudicotyledons</taxon>
        <taxon>Gunneridae</taxon>
        <taxon>Pentapetalae</taxon>
        <taxon>rosids</taxon>
        <taxon>malvids</taxon>
        <taxon>Sapindales</taxon>
        <taxon>Rutaceae</taxon>
        <taxon>Aurantioideae</taxon>
        <taxon>Citrus</taxon>
    </lineage>
</organism>
<dbReference type="AlphaFoldDB" id="A0A067DH55"/>
<evidence type="ECO:0000313" key="2">
    <source>
        <dbReference type="Proteomes" id="UP000027120"/>
    </source>
</evidence>